<dbReference type="Proteomes" id="UP001189429">
    <property type="component" value="Unassembled WGS sequence"/>
</dbReference>
<reference evidence="2" key="1">
    <citation type="submission" date="2023-10" db="EMBL/GenBank/DDBJ databases">
        <authorList>
            <person name="Chen Y."/>
            <person name="Shah S."/>
            <person name="Dougan E. K."/>
            <person name="Thang M."/>
            <person name="Chan C."/>
        </authorList>
    </citation>
    <scope>NUCLEOTIDE SEQUENCE [LARGE SCALE GENOMIC DNA]</scope>
</reference>
<feature type="compositionally biased region" description="Basic residues" evidence="1">
    <location>
        <begin position="9"/>
        <end position="30"/>
    </location>
</feature>
<name>A0ABN9WFB6_9DINO</name>
<keyword evidence="3" id="KW-1185">Reference proteome</keyword>
<sequence length="108" mass="12211">TVRSMGPRHVLRGARPRRRDHLHHARRLRLGHLPGVLRQPPLLDRRAGRQAGGPRPAHRPGGRLRCVGGRRVQPKLSAGRKLWSVPRGLGERVAVHPRRLGARLPERH</sequence>
<evidence type="ECO:0000313" key="2">
    <source>
        <dbReference type="EMBL" id="CAK0884484.1"/>
    </source>
</evidence>
<proteinExistence type="predicted"/>
<evidence type="ECO:0000256" key="1">
    <source>
        <dbReference type="SAM" id="MobiDB-lite"/>
    </source>
</evidence>
<feature type="non-terminal residue" evidence="2">
    <location>
        <position position="108"/>
    </location>
</feature>
<feature type="region of interest" description="Disordered" evidence="1">
    <location>
        <begin position="1"/>
        <end position="67"/>
    </location>
</feature>
<feature type="non-terminal residue" evidence="2">
    <location>
        <position position="1"/>
    </location>
</feature>
<comment type="caution">
    <text evidence="2">The sequence shown here is derived from an EMBL/GenBank/DDBJ whole genome shotgun (WGS) entry which is preliminary data.</text>
</comment>
<protein>
    <submittedName>
        <fullName evidence="2">Uncharacterized protein</fullName>
    </submittedName>
</protein>
<gene>
    <name evidence="2" type="ORF">PCOR1329_LOCUS66424</name>
</gene>
<evidence type="ECO:0000313" key="3">
    <source>
        <dbReference type="Proteomes" id="UP001189429"/>
    </source>
</evidence>
<organism evidence="2 3">
    <name type="scientific">Prorocentrum cordatum</name>
    <dbReference type="NCBI Taxonomy" id="2364126"/>
    <lineage>
        <taxon>Eukaryota</taxon>
        <taxon>Sar</taxon>
        <taxon>Alveolata</taxon>
        <taxon>Dinophyceae</taxon>
        <taxon>Prorocentrales</taxon>
        <taxon>Prorocentraceae</taxon>
        <taxon>Prorocentrum</taxon>
    </lineage>
</organism>
<accession>A0ABN9WFB6</accession>
<dbReference type="EMBL" id="CAUYUJ010018556">
    <property type="protein sequence ID" value="CAK0884484.1"/>
    <property type="molecule type" value="Genomic_DNA"/>
</dbReference>